<dbReference type="Gene3D" id="1.10.3080.10">
    <property type="entry name" value="Clc chloride channel"/>
    <property type="match status" value="1"/>
</dbReference>
<keyword evidence="6 10" id="KW-0472">Membrane</keyword>
<organism evidence="11 12">
    <name type="scientific">Chitinophaga terrae</name>
    <name type="common">ex Kim and Jung 2007</name>
    <dbReference type="NCBI Taxonomy" id="408074"/>
    <lineage>
        <taxon>Bacteria</taxon>
        <taxon>Pseudomonadati</taxon>
        <taxon>Bacteroidota</taxon>
        <taxon>Chitinophagia</taxon>
        <taxon>Chitinophagales</taxon>
        <taxon>Chitinophagaceae</taxon>
        <taxon>Chitinophaga</taxon>
    </lineage>
</organism>
<evidence type="ECO:0000256" key="1">
    <source>
        <dbReference type="ARBA" id="ARBA00004141"/>
    </source>
</evidence>
<dbReference type="GO" id="GO:0005254">
    <property type="term" value="F:chloride channel activity"/>
    <property type="evidence" value="ECO:0007669"/>
    <property type="project" value="UniProtKB-KW"/>
</dbReference>
<keyword evidence="3 10" id="KW-0812">Transmembrane</keyword>
<feature type="transmembrane region" description="Helical" evidence="10">
    <location>
        <begin position="199"/>
        <end position="219"/>
    </location>
</feature>
<dbReference type="InterPro" id="IPR014743">
    <property type="entry name" value="Cl-channel_core"/>
</dbReference>
<feature type="transmembrane region" description="Helical" evidence="10">
    <location>
        <begin position="231"/>
        <end position="249"/>
    </location>
</feature>
<keyword evidence="8" id="KW-0868">Chloride</keyword>
<feature type="transmembrane region" description="Helical" evidence="10">
    <location>
        <begin position="360"/>
        <end position="379"/>
    </location>
</feature>
<evidence type="ECO:0000256" key="4">
    <source>
        <dbReference type="ARBA" id="ARBA00022989"/>
    </source>
</evidence>
<sequence length="391" mass="42019">MRNFLYNFNQTGLSLTPEHQSSPSPAEQGFARLLLHVVITGIAVSLFSQGFLFLLRWISDATELPFYAPLPATIAWILISRFAPALFRFFGISVGVSAGIPLGFESAVFGFNKAINPLFGSNVLLYHCGTVAAIAACFGTPLVAICLALELLLSEWTIRTVIPVLLAAAIGTLCTWLFQSGIPLFTITVKEPVTWSVGLAIGLLIGLWSAATISLTKVFKKWIGALANKSHWWLLIPAVIASLICFYSPNHITNLNGYMGDLLQARVTLFLLFALGILNWLTWCLYNAGFGTGAGILPLLLNGGAWALFAGLLIQLSVPSLKLDAVFMVLLGMTAMFAAGSRALVTALVLGLELSRSFEFILPGAITCITAYSLSYLLAGKQRSSLNAPAL</sequence>
<evidence type="ECO:0000256" key="6">
    <source>
        <dbReference type="ARBA" id="ARBA00023136"/>
    </source>
</evidence>
<keyword evidence="5" id="KW-0406">Ion transport</keyword>
<keyword evidence="9" id="KW-0407">Ion channel</keyword>
<feature type="transmembrane region" description="Helical" evidence="10">
    <location>
        <begin position="86"/>
        <end position="104"/>
    </location>
</feature>
<gene>
    <name evidence="11" type="ORF">SAMN05660909_03320</name>
</gene>
<feature type="transmembrane region" description="Helical" evidence="10">
    <location>
        <begin position="295"/>
        <end position="314"/>
    </location>
</feature>
<evidence type="ECO:0000256" key="3">
    <source>
        <dbReference type="ARBA" id="ARBA00022692"/>
    </source>
</evidence>
<protein>
    <submittedName>
        <fullName evidence="11">Voltage gated chloride channel</fullName>
    </submittedName>
</protein>
<feature type="transmembrane region" description="Helical" evidence="10">
    <location>
        <begin position="124"/>
        <end position="149"/>
    </location>
</feature>
<dbReference type="PANTHER" id="PTHR43427">
    <property type="entry name" value="CHLORIDE CHANNEL PROTEIN CLC-E"/>
    <property type="match status" value="1"/>
</dbReference>
<feature type="transmembrane region" description="Helical" evidence="10">
    <location>
        <begin position="33"/>
        <end position="58"/>
    </location>
</feature>
<dbReference type="CDD" id="cd00400">
    <property type="entry name" value="Voltage_gated_ClC"/>
    <property type="match status" value="1"/>
</dbReference>
<evidence type="ECO:0000256" key="2">
    <source>
        <dbReference type="ARBA" id="ARBA00022448"/>
    </source>
</evidence>
<keyword evidence="7" id="KW-0869">Chloride channel</keyword>
<feature type="transmembrane region" description="Helical" evidence="10">
    <location>
        <begin position="161"/>
        <end position="179"/>
    </location>
</feature>
<dbReference type="OrthoDB" id="9812438at2"/>
<feature type="transmembrane region" description="Helical" evidence="10">
    <location>
        <begin position="269"/>
        <end position="288"/>
    </location>
</feature>
<proteinExistence type="predicted"/>
<reference evidence="12" key="1">
    <citation type="submission" date="2016-10" db="EMBL/GenBank/DDBJ databases">
        <authorList>
            <person name="Varghese N."/>
            <person name="Submissions S."/>
        </authorList>
    </citation>
    <scope>NUCLEOTIDE SEQUENCE [LARGE SCALE GENOMIC DNA]</scope>
    <source>
        <strain evidence="12">DSM 23920</strain>
    </source>
</reference>
<dbReference type="STRING" id="408074.SAMN05660909_03320"/>
<keyword evidence="2" id="KW-0813">Transport</keyword>
<name>A0A1H4DV19_9BACT</name>
<dbReference type="InterPro" id="IPR001807">
    <property type="entry name" value="ClC"/>
</dbReference>
<evidence type="ECO:0000256" key="9">
    <source>
        <dbReference type="ARBA" id="ARBA00023303"/>
    </source>
</evidence>
<evidence type="ECO:0000313" key="12">
    <source>
        <dbReference type="Proteomes" id="UP000199656"/>
    </source>
</evidence>
<evidence type="ECO:0000256" key="7">
    <source>
        <dbReference type="ARBA" id="ARBA00023173"/>
    </source>
</evidence>
<comment type="subcellular location">
    <subcellularLocation>
        <location evidence="1">Membrane</location>
        <topology evidence="1">Multi-pass membrane protein</topology>
    </subcellularLocation>
</comment>
<dbReference type="Pfam" id="PF00654">
    <property type="entry name" value="Voltage_CLC"/>
    <property type="match status" value="1"/>
</dbReference>
<feature type="transmembrane region" description="Helical" evidence="10">
    <location>
        <begin position="64"/>
        <end position="79"/>
    </location>
</feature>
<keyword evidence="4 10" id="KW-1133">Transmembrane helix</keyword>
<dbReference type="EMBL" id="FNRL01000015">
    <property type="protein sequence ID" value="SEA76436.1"/>
    <property type="molecule type" value="Genomic_DNA"/>
</dbReference>
<dbReference type="Proteomes" id="UP000199656">
    <property type="component" value="Unassembled WGS sequence"/>
</dbReference>
<keyword evidence="12" id="KW-1185">Reference proteome</keyword>
<accession>A0A1H4DV19</accession>
<evidence type="ECO:0000256" key="5">
    <source>
        <dbReference type="ARBA" id="ARBA00023065"/>
    </source>
</evidence>
<evidence type="ECO:0000313" key="11">
    <source>
        <dbReference type="EMBL" id="SEA76436.1"/>
    </source>
</evidence>
<dbReference type="PANTHER" id="PTHR43427:SF6">
    <property type="entry name" value="CHLORIDE CHANNEL PROTEIN CLC-E"/>
    <property type="match status" value="1"/>
</dbReference>
<dbReference type="GO" id="GO:0034707">
    <property type="term" value="C:chloride channel complex"/>
    <property type="evidence" value="ECO:0007669"/>
    <property type="project" value="UniProtKB-KW"/>
</dbReference>
<feature type="transmembrane region" description="Helical" evidence="10">
    <location>
        <begin position="326"/>
        <end position="348"/>
    </location>
</feature>
<dbReference type="SUPFAM" id="SSF81340">
    <property type="entry name" value="Clc chloride channel"/>
    <property type="match status" value="1"/>
</dbReference>
<dbReference type="AlphaFoldDB" id="A0A1H4DV19"/>
<dbReference type="RefSeq" id="WP_089763063.1">
    <property type="nucleotide sequence ID" value="NZ_BKAT01000027.1"/>
</dbReference>
<evidence type="ECO:0000256" key="10">
    <source>
        <dbReference type="SAM" id="Phobius"/>
    </source>
</evidence>
<evidence type="ECO:0000256" key="8">
    <source>
        <dbReference type="ARBA" id="ARBA00023214"/>
    </source>
</evidence>
<dbReference type="InterPro" id="IPR050368">
    <property type="entry name" value="ClC-type_chloride_channel"/>
</dbReference>